<comment type="caution">
    <text evidence="1">The sequence shown here is derived from an EMBL/GenBank/DDBJ whole genome shotgun (WGS) entry which is preliminary data.</text>
</comment>
<organism evidence="1 2">
    <name type="scientific">Castilleja foliolosa</name>
    <dbReference type="NCBI Taxonomy" id="1961234"/>
    <lineage>
        <taxon>Eukaryota</taxon>
        <taxon>Viridiplantae</taxon>
        <taxon>Streptophyta</taxon>
        <taxon>Embryophyta</taxon>
        <taxon>Tracheophyta</taxon>
        <taxon>Spermatophyta</taxon>
        <taxon>Magnoliopsida</taxon>
        <taxon>eudicotyledons</taxon>
        <taxon>Gunneridae</taxon>
        <taxon>Pentapetalae</taxon>
        <taxon>asterids</taxon>
        <taxon>lamiids</taxon>
        <taxon>Lamiales</taxon>
        <taxon>Orobanchaceae</taxon>
        <taxon>Pedicularideae</taxon>
        <taxon>Castillejinae</taxon>
        <taxon>Castilleja</taxon>
    </lineage>
</organism>
<keyword evidence="2" id="KW-1185">Reference proteome</keyword>
<dbReference type="Gene3D" id="3.40.50.300">
    <property type="entry name" value="P-loop containing nucleotide triphosphate hydrolases"/>
    <property type="match status" value="1"/>
</dbReference>
<dbReference type="InterPro" id="IPR027417">
    <property type="entry name" value="P-loop_NTPase"/>
</dbReference>
<gene>
    <name evidence="1" type="ORF">CASFOL_034499</name>
</gene>
<evidence type="ECO:0000313" key="2">
    <source>
        <dbReference type="Proteomes" id="UP001632038"/>
    </source>
</evidence>
<name>A0ABD3BQP6_9LAMI</name>
<reference evidence="2" key="1">
    <citation type="journal article" date="2024" name="IScience">
        <title>Strigolactones Initiate the Formation of Haustorium-like Structures in Castilleja.</title>
        <authorList>
            <person name="Buerger M."/>
            <person name="Peterson D."/>
            <person name="Chory J."/>
        </authorList>
    </citation>
    <scope>NUCLEOTIDE SEQUENCE [LARGE SCALE GENOMIC DNA]</scope>
</reference>
<dbReference type="AlphaFoldDB" id="A0ABD3BQP6"/>
<dbReference type="EMBL" id="JAVIJP010000066">
    <property type="protein sequence ID" value="KAL3619587.1"/>
    <property type="molecule type" value="Genomic_DNA"/>
</dbReference>
<proteinExistence type="predicted"/>
<sequence>MAGQLIREWTAIQQFPAATQKKLVDLLGKLKAEGGVGKSSTINSIIVERVVTVSAFQSETPRPVMVSRSRSGFSFHT</sequence>
<evidence type="ECO:0000313" key="1">
    <source>
        <dbReference type="EMBL" id="KAL3619587.1"/>
    </source>
</evidence>
<protein>
    <submittedName>
        <fullName evidence="1">Uncharacterized protein</fullName>
    </submittedName>
</protein>
<dbReference type="Proteomes" id="UP001632038">
    <property type="component" value="Unassembled WGS sequence"/>
</dbReference>
<accession>A0ABD3BQP6</accession>